<gene>
    <name evidence="2" type="ORF">A6F49_03355</name>
</gene>
<dbReference type="PANTHER" id="PTHR33744:SF7">
    <property type="entry name" value="PUCR FAMILY TRANSCRIPTIONAL REGULATOR"/>
    <property type="match status" value="1"/>
</dbReference>
<evidence type="ECO:0000259" key="1">
    <source>
        <dbReference type="Pfam" id="PF13556"/>
    </source>
</evidence>
<protein>
    <recommendedName>
        <fullName evidence="1">PucR C-terminal helix-turn-helix domain-containing protein</fullName>
    </recommendedName>
</protein>
<organism evidence="2 3">
    <name type="scientific">Enteractinococcus helveticum</name>
    <dbReference type="NCBI Taxonomy" id="1837282"/>
    <lineage>
        <taxon>Bacteria</taxon>
        <taxon>Bacillati</taxon>
        <taxon>Actinomycetota</taxon>
        <taxon>Actinomycetes</taxon>
        <taxon>Micrococcales</taxon>
        <taxon>Micrococcaceae</taxon>
    </lineage>
</organism>
<dbReference type="Gene3D" id="1.10.10.2840">
    <property type="entry name" value="PucR C-terminal helix-turn-helix domain"/>
    <property type="match status" value="1"/>
</dbReference>
<sequence>MTVDGRALKFLQRVMRNLPDEDQLGYVLSSIAAEIYAAVLVFDIEGELVGSIGGAPSELIWEKVEEDVVESTARVGKWVLLTRRLGPNRQGFTLVLATRVAEEVEASAELIDAAEIAINAVLAVLRGDDARWVRENSELLEALEKGVPQAREHRFWPRLTEFGFIAHTSFLVVVDEAVTGEVPSSDFLWTLHERAYSSGVPLLAAARLAIASSDSVIHMLVPDTADAKDWLRRDFSGRAVGISESHYSLTDVPIGLREAEYAQRVAITRAKARMNTGEGSELIAEVANYRELRLGTWSAVISPIDQFRSRKRDLLGTFDQHAEILETVIIFLANDLSVNDTAQQLFLHPNTVRYRLGRAESLLGGSLSSPLVITDLTLALEAEIWAHHPHEHRAGEGSQ</sequence>
<dbReference type="AlphaFoldDB" id="A0A1B7M3D8"/>
<evidence type="ECO:0000313" key="3">
    <source>
        <dbReference type="Proteomes" id="UP000078292"/>
    </source>
</evidence>
<dbReference type="Pfam" id="PF13556">
    <property type="entry name" value="HTH_30"/>
    <property type="match status" value="1"/>
</dbReference>
<comment type="caution">
    <text evidence="2">The sequence shown here is derived from an EMBL/GenBank/DDBJ whole genome shotgun (WGS) entry which is preliminary data.</text>
</comment>
<dbReference type="InterPro" id="IPR042070">
    <property type="entry name" value="PucR_C-HTH_sf"/>
</dbReference>
<dbReference type="Proteomes" id="UP000078292">
    <property type="component" value="Unassembled WGS sequence"/>
</dbReference>
<dbReference type="EMBL" id="LXEY01000004">
    <property type="protein sequence ID" value="OAV63092.1"/>
    <property type="molecule type" value="Genomic_DNA"/>
</dbReference>
<feature type="domain" description="PucR C-terminal helix-turn-helix" evidence="1">
    <location>
        <begin position="325"/>
        <end position="382"/>
    </location>
</feature>
<evidence type="ECO:0000313" key="2">
    <source>
        <dbReference type="EMBL" id="OAV63092.1"/>
    </source>
</evidence>
<dbReference type="OrthoDB" id="3190266at2"/>
<reference evidence="2 3" key="1">
    <citation type="submission" date="2016-04" db="EMBL/GenBank/DDBJ databases">
        <title>First whole genome shotgun sequence of the bacterium Enteractinococcus sp. strain UASWS1574.</title>
        <authorList>
            <person name="Crovadore J."/>
            <person name="Chablais R."/>
            <person name="Lefort F."/>
        </authorList>
    </citation>
    <scope>NUCLEOTIDE SEQUENCE [LARGE SCALE GENOMIC DNA]</scope>
    <source>
        <strain evidence="2 3">UASWS1574</strain>
    </source>
</reference>
<dbReference type="STRING" id="1837282.A6F49_03355"/>
<dbReference type="PANTHER" id="PTHR33744">
    <property type="entry name" value="CARBOHYDRATE DIACID REGULATOR"/>
    <property type="match status" value="1"/>
</dbReference>
<dbReference type="InterPro" id="IPR025736">
    <property type="entry name" value="PucR_C-HTH_dom"/>
</dbReference>
<name>A0A1B7M3D8_9MICC</name>
<proteinExistence type="predicted"/>
<dbReference type="InterPro" id="IPR051448">
    <property type="entry name" value="CdaR-like_regulators"/>
</dbReference>
<accession>A0A1B7M3D8</accession>
<dbReference type="RefSeq" id="WP_043055908.1">
    <property type="nucleotide sequence ID" value="NZ_LXEY01000004.1"/>
</dbReference>
<keyword evidence="3" id="KW-1185">Reference proteome</keyword>